<gene>
    <name evidence="7" type="ORF">DAT39_016959</name>
</gene>
<dbReference type="Gene3D" id="2.60.40.10">
    <property type="entry name" value="Immunoglobulins"/>
    <property type="match status" value="2"/>
</dbReference>
<evidence type="ECO:0000256" key="1">
    <source>
        <dbReference type="ARBA" id="ARBA00004370"/>
    </source>
</evidence>
<comment type="subcellular location">
    <subcellularLocation>
        <location evidence="1">Membrane</location>
    </subcellularLocation>
</comment>
<accession>A0A8J4XBY7</accession>
<evidence type="ECO:0000256" key="2">
    <source>
        <dbReference type="ARBA" id="ARBA00022729"/>
    </source>
</evidence>
<dbReference type="EMBL" id="QNUK01000440">
    <property type="protein sequence ID" value="KAF5893325.1"/>
    <property type="molecule type" value="Genomic_DNA"/>
</dbReference>
<dbReference type="PANTHER" id="PTHR12080">
    <property type="entry name" value="SIGNALING LYMPHOCYTIC ACTIVATION MOLECULE"/>
    <property type="match status" value="1"/>
</dbReference>
<evidence type="ECO:0000256" key="5">
    <source>
        <dbReference type="SAM" id="Phobius"/>
    </source>
</evidence>
<feature type="non-terminal residue" evidence="7">
    <location>
        <position position="234"/>
    </location>
</feature>
<keyword evidence="5" id="KW-0812">Transmembrane</keyword>
<reference evidence="7" key="1">
    <citation type="submission" date="2020-07" db="EMBL/GenBank/DDBJ databases">
        <title>Clarias magur genome sequencing, assembly and annotation.</title>
        <authorList>
            <person name="Kushwaha B."/>
            <person name="Kumar R."/>
            <person name="Das P."/>
            <person name="Joshi C.G."/>
            <person name="Kumar D."/>
            <person name="Nagpure N.S."/>
            <person name="Pandey M."/>
            <person name="Agarwal S."/>
            <person name="Srivastava S."/>
            <person name="Singh M."/>
            <person name="Sahoo L."/>
            <person name="Jayasankar P."/>
            <person name="Meher P.K."/>
            <person name="Koringa P.G."/>
            <person name="Iquebal M.A."/>
            <person name="Das S.P."/>
            <person name="Bit A."/>
            <person name="Patnaik S."/>
            <person name="Patel N."/>
            <person name="Shah T.M."/>
            <person name="Hinsu A."/>
            <person name="Jena J.K."/>
        </authorList>
    </citation>
    <scope>NUCLEOTIDE SEQUENCE</scope>
    <source>
        <strain evidence="7">CIFAMagur01</strain>
        <tissue evidence="7">Testis</tissue>
    </source>
</reference>
<evidence type="ECO:0000313" key="8">
    <source>
        <dbReference type="Proteomes" id="UP000727407"/>
    </source>
</evidence>
<dbReference type="AlphaFoldDB" id="A0A8J4XBY7"/>
<comment type="caution">
    <text evidence="7">The sequence shown here is derived from an EMBL/GenBank/DDBJ whole genome shotgun (WGS) entry which is preliminary data.</text>
</comment>
<feature type="transmembrane region" description="Helical" evidence="5">
    <location>
        <begin position="200"/>
        <end position="223"/>
    </location>
</feature>
<dbReference type="PROSITE" id="PS50835">
    <property type="entry name" value="IG_LIKE"/>
    <property type="match status" value="1"/>
</dbReference>
<dbReference type="InterPro" id="IPR007110">
    <property type="entry name" value="Ig-like_dom"/>
</dbReference>
<dbReference type="Proteomes" id="UP000727407">
    <property type="component" value="Unassembled WGS sequence"/>
</dbReference>
<dbReference type="InterPro" id="IPR013783">
    <property type="entry name" value="Ig-like_fold"/>
</dbReference>
<keyword evidence="8" id="KW-1185">Reference proteome</keyword>
<proteinExistence type="predicted"/>
<dbReference type="InterPro" id="IPR015631">
    <property type="entry name" value="CD2/SLAM_rcpt"/>
</dbReference>
<keyword evidence="5" id="KW-1133">Transmembrane helix</keyword>
<evidence type="ECO:0000259" key="6">
    <source>
        <dbReference type="PROSITE" id="PS50835"/>
    </source>
</evidence>
<dbReference type="GO" id="GO:0016020">
    <property type="term" value="C:membrane"/>
    <property type="evidence" value="ECO:0007669"/>
    <property type="project" value="UniProtKB-SubCell"/>
</dbReference>
<feature type="non-terminal residue" evidence="7">
    <location>
        <position position="1"/>
    </location>
</feature>
<name>A0A8J4XBY7_CLAMG</name>
<keyword evidence="3 5" id="KW-0472">Membrane</keyword>
<dbReference type="OrthoDB" id="8439544at2759"/>
<keyword evidence="4" id="KW-0325">Glycoprotein</keyword>
<evidence type="ECO:0000256" key="3">
    <source>
        <dbReference type="ARBA" id="ARBA00023136"/>
    </source>
</evidence>
<feature type="domain" description="Ig-like" evidence="6">
    <location>
        <begin position="129"/>
        <end position="186"/>
    </location>
</feature>
<organism evidence="7 8">
    <name type="scientific">Clarias magur</name>
    <name type="common">Asian catfish</name>
    <name type="synonym">Macropteronotus magur</name>
    <dbReference type="NCBI Taxonomy" id="1594786"/>
    <lineage>
        <taxon>Eukaryota</taxon>
        <taxon>Metazoa</taxon>
        <taxon>Chordata</taxon>
        <taxon>Craniata</taxon>
        <taxon>Vertebrata</taxon>
        <taxon>Euteleostomi</taxon>
        <taxon>Actinopterygii</taxon>
        <taxon>Neopterygii</taxon>
        <taxon>Teleostei</taxon>
        <taxon>Ostariophysi</taxon>
        <taxon>Siluriformes</taxon>
        <taxon>Clariidae</taxon>
        <taxon>Clarias</taxon>
    </lineage>
</organism>
<evidence type="ECO:0000256" key="4">
    <source>
        <dbReference type="ARBA" id="ARBA00023180"/>
    </source>
</evidence>
<keyword evidence="2" id="KW-0732">Signal</keyword>
<protein>
    <recommendedName>
        <fullName evidence="6">Ig-like domain-containing protein</fullName>
    </recommendedName>
</protein>
<sequence>LLFQDPVVCRFTESINECYVALGQRLHLQIPLEDAFNLKIMDKTVTTRLLIKYRKSQSKSQKPNIPEWQFVNDNKTLILTSAERRDSGTYTLDTFDASGTNKGSYSLQLNIKAQVSSVKVSHSCSSPGVMKVSCSADGDDLNFSWASDLNTLSQLENTNRTLILDKDHRGKVTCSVENHVSRDHVTTELHPCSMTSSTQYTIGFLVFVSVWLFLLSLFVGGLYTKPYRRQTITE</sequence>
<evidence type="ECO:0000313" key="7">
    <source>
        <dbReference type="EMBL" id="KAF5893325.1"/>
    </source>
</evidence>